<reference evidence="2 3" key="1">
    <citation type="submission" date="2016-07" db="EMBL/GenBank/DDBJ databases">
        <title>Complete genome sequence of Altererythrobacter dongtanensis KCTC 22672, a type strain with esterase isolated from tidal flat.</title>
        <authorList>
            <person name="Cheng H."/>
            <person name="Wu Y.-H."/>
            <person name="Zhou P."/>
            <person name="Huo Y.-Y."/>
            <person name="Wang C.-S."/>
            <person name="Xu X.-W."/>
        </authorList>
    </citation>
    <scope>NUCLEOTIDE SEQUENCE [LARGE SCALE GENOMIC DNA]</scope>
    <source>
        <strain evidence="2 3">KCTC 22672</strain>
    </source>
</reference>
<accession>A0A1B2AE87</accession>
<name>A0A1B2AE87_9SPHN</name>
<dbReference type="PATRIC" id="fig|692370.5.peg.1961"/>
<feature type="compositionally biased region" description="Polar residues" evidence="1">
    <location>
        <begin position="264"/>
        <end position="290"/>
    </location>
</feature>
<dbReference type="EMBL" id="CP016591">
    <property type="protein sequence ID" value="ANY20454.1"/>
    <property type="molecule type" value="Genomic_DNA"/>
</dbReference>
<dbReference type="STRING" id="692370.A6F68_01946"/>
<dbReference type="KEGG" id="ado:A6F68_01946"/>
<proteinExistence type="predicted"/>
<keyword evidence="3" id="KW-1185">Reference proteome</keyword>
<sequence>MVAVSIPWRYRLHVGRPNPTATLRTVEGHGANNHSPSNALFRLSKLLHRVFRKRGRWVCHATLVAAFAVAGCAPQGRLAPLDDLDRFYAQHRSASGIPVVGSSKVKPEALDVAASIVEQMTSARPDLARWLSERGYRVAIMAQSEATTDLPEQAHWTRPDRSDPRLTRCERKHYDERIGKLTDRQYWDARARGMAGPLTSGAEEDLLGLRESRYWGETIFVHEFAHNVLAAIRAVDPALSQEVDGHTATRWPRGGGRMSMPRPVSTSTGQKVPSSGSNRTGSPCSTVGGF</sequence>
<dbReference type="Proteomes" id="UP000092932">
    <property type="component" value="Chromosome"/>
</dbReference>
<feature type="region of interest" description="Disordered" evidence="1">
    <location>
        <begin position="244"/>
        <end position="290"/>
    </location>
</feature>
<evidence type="ECO:0000256" key="1">
    <source>
        <dbReference type="SAM" id="MobiDB-lite"/>
    </source>
</evidence>
<gene>
    <name evidence="2" type="ORF">A6F68_01946</name>
</gene>
<evidence type="ECO:0000313" key="3">
    <source>
        <dbReference type="Proteomes" id="UP000092932"/>
    </source>
</evidence>
<dbReference type="AlphaFoldDB" id="A0A1B2AE87"/>
<organism evidence="2 3">
    <name type="scientific">Tsuneonella dongtanensis</name>
    <dbReference type="NCBI Taxonomy" id="692370"/>
    <lineage>
        <taxon>Bacteria</taxon>
        <taxon>Pseudomonadati</taxon>
        <taxon>Pseudomonadota</taxon>
        <taxon>Alphaproteobacteria</taxon>
        <taxon>Sphingomonadales</taxon>
        <taxon>Erythrobacteraceae</taxon>
        <taxon>Tsuneonella</taxon>
    </lineage>
</organism>
<evidence type="ECO:0000313" key="2">
    <source>
        <dbReference type="EMBL" id="ANY20454.1"/>
    </source>
</evidence>
<protein>
    <submittedName>
        <fullName evidence="2">Uncharacterized protein</fullName>
    </submittedName>
</protein>